<evidence type="ECO:0000256" key="4">
    <source>
        <dbReference type="ARBA" id="ARBA00022837"/>
    </source>
</evidence>
<evidence type="ECO:0000259" key="5">
    <source>
        <dbReference type="Pfam" id="PF00884"/>
    </source>
</evidence>
<dbReference type="Pfam" id="PF00884">
    <property type="entry name" value="Sulfatase"/>
    <property type="match status" value="1"/>
</dbReference>
<name>A0ABX1KFQ2_9MICO</name>
<dbReference type="InterPro" id="IPR050738">
    <property type="entry name" value="Sulfatase"/>
</dbReference>
<comment type="similarity">
    <text evidence="1">Belongs to the sulfatase family.</text>
</comment>
<dbReference type="CDD" id="cd16034">
    <property type="entry name" value="sulfatase_like"/>
    <property type="match status" value="1"/>
</dbReference>
<dbReference type="InterPro" id="IPR024607">
    <property type="entry name" value="Sulfatase_CS"/>
</dbReference>
<dbReference type="InterPro" id="IPR000917">
    <property type="entry name" value="Sulfatase_N"/>
</dbReference>
<dbReference type="Proteomes" id="UP001429745">
    <property type="component" value="Unassembled WGS sequence"/>
</dbReference>
<dbReference type="Gene3D" id="3.40.720.10">
    <property type="entry name" value="Alkaline Phosphatase, subunit A"/>
    <property type="match status" value="1"/>
</dbReference>
<dbReference type="PROSITE" id="PS00149">
    <property type="entry name" value="SULFATASE_2"/>
    <property type="match status" value="1"/>
</dbReference>
<comment type="caution">
    <text evidence="6">The sequence shown here is derived from an EMBL/GenBank/DDBJ whole genome shotgun (WGS) entry which is preliminary data.</text>
</comment>
<dbReference type="SUPFAM" id="SSF53649">
    <property type="entry name" value="Alkaline phosphatase-like"/>
    <property type="match status" value="1"/>
</dbReference>
<keyword evidence="3" id="KW-0378">Hydrolase</keyword>
<dbReference type="RefSeq" id="WP_168913625.1">
    <property type="nucleotide sequence ID" value="NZ_JABACI010000004.1"/>
</dbReference>
<dbReference type="PROSITE" id="PS00523">
    <property type="entry name" value="SULFATASE_1"/>
    <property type="match status" value="1"/>
</dbReference>
<evidence type="ECO:0000256" key="1">
    <source>
        <dbReference type="ARBA" id="ARBA00008779"/>
    </source>
</evidence>
<organism evidence="6 7">
    <name type="scientific">Microbacterium salsuginis</name>
    <dbReference type="NCBI Taxonomy" id="2722803"/>
    <lineage>
        <taxon>Bacteria</taxon>
        <taxon>Bacillati</taxon>
        <taxon>Actinomycetota</taxon>
        <taxon>Actinomycetes</taxon>
        <taxon>Micrococcales</taxon>
        <taxon>Microbacteriaceae</taxon>
        <taxon>Microbacterium</taxon>
    </lineage>
</organism>
<keyword evidence="7" id="KW-1185">Reference proteome</keyword>
<proteinExistence type="inferred from homology"/>
<dbReference type="PANTHER" id="PTHR42693:SF53">
    <property type="entry name" value="ENDO-4-O-SULFATASE"/>
    <property type="match status" value="1"/>
</dbReference>
<evidence type="ECO:0000256" key="2">
    <source>
        <dbReference type="ARBA" id="ARBA00022723"/>
    </source>
</evidence>
<reference evidence="6 7" key="1">
    <citation type="submission" date="2020-04" db="EMBL/GenBank/DDBJ databases">
        <title>CFH 90308 Microbacterium sp.</title>
        <authorList>
            <person name="Nie G."/>
            <person name="Ming H."/>
            <person name="Xia T."/>
        </authorList>
    </citation>
    <scope>NUCLEOTIDE SEQUENCE [LARGE SCALE GENOMIC DNA]</scope>
    <source>
        <strain evidence="6 7">CFH 90308</strain>
    </source>
</reference>
<sequence length="563" mass="62724">MTDDLTETRAERPNVLVILTDEWRAHNVGYAGDQHARTPNIDRLASEAINFSQAVSGQPICCPARASFLTGQYPLEHGVYINDVELRPTGPTLAEAFRDNGYRTGYIGKWHLYGSPDGRFERRDAFIPVESRHGFEYWKALECTHDYNHSAYYAGDDTTKRHWDGYDAFAQTDDALGFISDGEAGEPFFLMLSYGPPHFPLQTAPERFRQLYQDADIQVPPNVPEWAADSALHDLRGYYAHIAALDECVGRLLDGVQSTNTIVVFTSDHGDMLWSQGLEHKLTGWEEAVRVPLLIRTPTRQAARSTQLFNSPDLMPTLLGFAGLPVPDTVSGIDLSHPDAGPTTAFLSAPVAYSSMRRAGLAEYRGVRDGQYTYIRSIHGPWLLYDNVDDPFQLRNRCGDPDLAFVQERLERELAGWLTRLGDEFLPGDNYLRRDGLGHYFEVNEPLGFSGTRQWASTIQRGRAFSIDTALKAITEDPAARAIVDAARPGVLGSDVPLHDRRSLRLLAMSDAELFTDDELIDLDRSLLALGPRPSDPIDSVALPAWPPKERLVPMQSPTAAPV</sequence>
<dbReference type="InterPro" id="IPR017850">
    <property type="entry name" value="Alkaline_phosphatase_core_sf"/>
</dbReference>
<keyword evidence="2" id="KW-0479">Metal-binding</keyword>
<gene>
    <name evidence="6" type="ORF">HF576_15210</name>
</gene>
<protein>
    <submittedName>
        <fullName evidence="6">Sulfatase</fullName>
    </submittedName>
</protein>
<evidence type="ECO:0000313" key="7">
    <source>
        <dbReference type="Proteomes" id="UP001429745"/>
    </source>
</evidence>
<evidence type="ECO:0000313" key="6">
    <source>
        <dbReference type="EMBL" id="NLP85195.1"/>
    </source>
</evidence>
<evidence type="ECO:0000256" key="3">
    <source>
        <dbReference type="ARBA" id="ARBA00022801"/>
    </source>
</evidence>
<dbReference type="Gene3D" id="3.30.1120.10">
    <property type="match status" value="1"/>
</dbReference>
<dbReference type="PANTHER" id="PTHR42693">
    <property type="entry name" value="ARYLSULFATASE FAMILY MEMBER"/>
    <property type="match status" value="1"/>
</dbReference>
<dbReference type="EMBL" id="JABACI010000004">
    <property type="protein sequence ID" value="NLP85195.1"/>
    <property type="molecule type" value="Genomic_DNA"/>
</dbReference>
<keyword evidence="4" id="KW-0106">Calcium</keyword>
<feature type="domain" description="Sulfatase N-terminal" evidence="5">
    <location>
        <begin position="13"/>
        <end position="323"/>
    </location>
</feature>
<accession>A0ABX1KFQ2</accession>